<accession>A0A6I4SKL2</accession>
<protein>
    <submittedName>
        <fullName evidence="3">Thermonuclease family protein</fullName>
    </submittedName>
</protein>
<feature type="chain" id="PRO_5026028783" evidence="1">
    <location>
        <begin position="26"/>
        <end position="158"/>
    </location>
</feature>
<feature type="domain" description="TNase-like" evidence="2">
    <location>
        <begin position="60"/>
        <end position="147"/>
    </location>
</feature>
<dbReference type="EMBL" id="WTYS01000001">
    <property type="protein sequence ID" value="MXO55998.1"/>
    <property type="molecule type" value="Genomic_DNA"/>
</dbReference>
<comment type="caution">
    <text evidence="3">The sequence shown here is derived from an EMBL/GenBank/DDBJ whole genome shotgun (WGS) entry which is preliminary data.</text>
</comment>
<dbReference type="OrthoDB" id="7469880at2"/>
<gene>
    <name evidence="3" type="ORF">GRI36_03785</name>
</gene>
<dbReference type="AlphaFoldDB" id="A0A6I4SKL2"/>
<dbReference type="Gene3D" id="2.40.50.90">
    <property type="match status" value="1"/>
</dbReference>
<reference evidence="3 4" key="1">
    <citation type="submission" date="2019-12" db="EMBL/GenBank/DDBJ databases">
        <title>Genomic-based taxomic classification of the family Erythrobacteraceae.</title>
        <authorList>
            <person name="Xu L."/>
        </authorList>
    </citation>
    <scope>NUCLEOTIDE SEQUENCE [LARGE SCALE GENOMIC DNA]</scope>
    <source>
        <strain evidence="3 4">JCM 17802</strain>
    </source>
</reference>
<dbReference type="SUPFAM" id="SSF50199">
    <property type="entry name" value="Staphylococcal nuclease"/>
    <property type="match status" value="1"/>
</dbReference>
<evidence type="ECO:0000313" key="3">
    <source>
        <dbReference type="EMBL" id="MXO55998.1"/>
    </source>
</evidence>
<evidence type="ECO:0000313" key="4">
    <source>
        <dbReference type="Proteomes" id="UP000468943"/>
    </source>
</evidence>
<feature type="signal peptide" evidence="1">
    <location>
        <begin position="1"/>
        <end position="25"/>
    </location>
</feature>
<keyword evidence="1" id="KW-0732">Signal</keyword>
<sequence length="158" mass="17254">MLVSGCCLAVFTAVFLWDSAPRSQAADVDSSRSVITTVTHSDTINAKFGICGAGPRSTCVVDGDTIWLYGTKIRIADINTPEVSNYDCQNESRLGMEATRKLASLLNEGPFSVETADRDEDKYGRKLRILSRDGKSLGAVLVDEGLAEEWNGERIDWC</sequence>
<proteinExistence type="predicted"/>
<dbReference type="InterPro" id="IPR035437">
    <property type="entry name" value="SNase_OB-fold_sf"/>
</dbReference>
<dbReference type="Pfam" id="PF00565">
    <property type="entry name" value="SNase"/>
    <property type="match status" value="1"/>
</dbReference>
<keyword evidence="4" id="KW-1185">Reference proteome</keyword>
<organism evidence="3 4">
    <name type="scientific">Pontixanthobacter gangjinensis</name>
    <dbReference type="NCBI Taxonomy" id="1028742"/>
    <lineage>
        <taxon>Bacteria</taxon>
        <taxon>Pseudomonadati</taxon>
        <taxon>Pseudomonadota</taxon>
        <taxon>Alphaproteobacteria</taxon>
        <taxon>Sphingomonadales</taxon>
        <taxon>Erythrobacteraceae</taxon>
        <taxon>Pontixanthobacter</taxon>
    </lineage>
</organism>
<dbReference type="InterPro" id="IPR016071">
    <property type="entry name" value="Staphylococal_nuclease_OB-fold"/>
</dbReference>
<dbReference type="PROSITE" id="PS50830">
    <property type="entry name" value="TNASE_3"/>
    <property type="match status" value="1"/>
</dbReference>
<name>A0A6I4SKL2_9SPHN</name>
<evidence type="ECO:0000256" key="1">
    <source>
        <dbReference type="SAM" id="SignalP"/>
    </source>
</evidence>
<dbReference type="Proteomes" id="UP000468943">
    <property type="component" value="Unassembled WGS sequence"/>
</dbReference>
<evidence type="ECO:0000259" key="2">
    <source>
        <dbReference type="PROSITE" id="PS50830"/>
    </source>
</evidence>